<gene>
    <name evidence="1" type="ORF">BVI061214_00023</name>
</gene>
<dbReference type="EMBL" id="LHCI01000027">
    <property type="protein sequence ID" value="KOX91262.1"/>
    <property type="molecule type" value="Genomic_DNA"/>
</dbReference>
<evidence type="ECO:0000313" key="1">
    <source>
        <dbReference type="EMBL" id="KOX91262.1"/>
    </source>
</evidence>
<sequence length="49" mass="5655">MEVLEDRVWISLKGDPDTLVLWKDGGVSGTLLEELTPKSRPWWARFLGR</sequence>
<name>A0A0M9AG66_THEAQ</name>
<dbReference type="PATRIC" id="fig|271.14.peg.48"/>
<comment type="caution">
    <text evidence="1">The sequence shown here is derived from an EMBL/GenBank/DDBJ whole genome shotgun (WGS) entry which is preliminary data.</text>
</comment>
<dbReference type="AlphaFoldDB" id="A0A0M9AG66"/>
<accession>A0A0M9AG66</accession>
<reference evidence="1 2" key="1">
    <citation type="submission" date="2015-07" db="EMBL/GenBank/DDBJ databases">
        <authorList>
            <person name="Noorani M."/>
        </authorList>
    </citation>
    <scope>NUCLEOTIDE SEQUENCE [LARGE SCALE GENOMIC DNA]</scope>
    <source>
        <strain evidence="2">ATCC 25104 / DSM 625 / JCM 10724 / NBRC 103206 / NCIMB 11243 / YT-1</strain>
    </source>
</reference>
<evidence type="ECO:0000313" key="2">
    <source>
        <dbReference type="Proteomes" id="UP000037685"/>
    </source>
</evidence>
<organism evidence="1 2">
    <name type="scientific">Thermus aquaticus</name>
    <dbReference type="NCBI Taxonomy" id="271"/>
    <lineage>
        <taxon>Bacteria</taxon>
        <taxon>Thermotogati</taxon>
        <taxon>Deinococcota</taxon>
        <taxon>Deinococci</taxon>
        <taxon>Thermales</taxon>
        <taxon>Thermaceae</taxon>
        <taxon>Thermus</taxon>
    </lineage>
</organism>
<proteinExistence type="predicted"/>
<protein>
    <submittedName>
        <fullName evidence="1">Uncharacterized protein</fullName>
    </submittedName>
</protein>
<dbReference type="Proteomes" id="UP000037685">
    <property type="component" value="Unassembled WGS sequence"/>
</dbReference>